<feature type="transmembrane region" description="Helical" evidence="6">
    <location>
        <begin position="387"/>
        <end position="410"/>
    </location>
</feature>
<dbReference type="EMBL" id="JAWWNJ010000013">
    <property type="protein sequence ID" value="KAK7042124.1"/>
    <property type="molecule type" value="Genomic_DNA"/>
</dbReference>
<dbReference type="GO" id="GO:0008506">
    <property type="term" value="F:sucrose:proton symporter activity"/>
    <property type="evidence" value="ECO:0007669"/>
    <property type="project" value="TreeGrafter"/>
</dbReference>
<name>A0AAW0CPT2_9AGAR</name>
<feature type="transmembrane region" description="Helical" evidence="6">
    <location>
        <begin position="322"/>
        <end position="341"/>
    </location>
</feature>
<accession>A0AAW0CPT2</accession>
<feature type="transmembrane region" description="Helical" evidence="6">
    <location>
        <begin position="362"/>
        <end position="381"/>
    </location>
</feature>
<reference evidence="7 8" key="1">
    <citation type="journal article" date="2024" name="J Genomics">
        <title>Draft genome sequencing and assembly of Favolaschia claudopus CIRM-BRFM 2984 isolated from oak limbs.</title>
        <authorList>
            <person name="Navarro D."/>
            <person name="Drula E."/>
            <person name="Chaduli D."/>
            <person name="Cazenave R."/>
            <person name="Ahrendt S."/>
            <person name="Wang J."/>
            <person name="Lipzen A."/>
            <person name="Daum C."/>
            <person name="Barry K."/>
            <person name="Grigoriev I.V."/>
            <person name="Favel A."/>
            <person name="Rosso M.N."/>
            <person name="Martin F."/>
        </authorList>
    </citation>
    <scope>NUCLEOTIDE SEQUENCE [LARGE SCALE GENOMIC DNA]</scope>
    <source>
        <strain evidence="7 8">CIRM-BRFM 2984</strain>
    </source>
</reference>
<evidence type="ECO:0000313" key="8">
    <source>
        <dbReference type="Proteomes" id="UP001362999"/>
    </source>
</evidence>
<feature type="transmembrane region" description="Helical" evidence="6">
    <location>
        <begin position="101"/>
        <end position="119"/>
    </location>
</feature>
<evidence type="ECO:0000256" key="2">
    <source>
        <dbReference type="ARBA" id="ARBA00022448"/>
    </source>
</evidence>
<feature type="transmembrane region" description="Helical" evidence="6">
    <location>
        <begin position="270"/>
        <end position="292"/>
    </location>
</feature>
<dbReference type="AlphaFoldDB" id="A0AAW0CPT2"/>
<keyword evidence="4 6" id="KW-1133">Transmembrane helix</keyword>
<evidence type="ECO:0000256" key="1">
    <source>
        <dbReference type="ARBA" id="ARBA00004141"/>
    </source>
</evidence>
<proteinExistence type="predicted"/>
<gene>
    <name evidence="7" type="ORF">R3P38DRAFT_2888628</name>
</gene>
<dbReference type="GO" id="GO:0005886">
    <property type="term" value="C:plasma membrane"/>
    <property type="evidence" value="ECO:0007669"/>
    <property type="project" value="TreeGrafter"/>
</dbReference>
<dbReference type="Gene3D" id="1.20.1250.20">
    <property type="entry name" value="MFS general substrate transporter like domains"/>
    <property type="match status" value="1"/>
</dbReference>
<feature type="transmembrane region" description="Helical" evidence="6">
    <location>
        <begin position="215"/>
        <end position="234"/>
    </location>
</feature>
<keyword evidence="3 6" id="KW-0812">Transmembrane</keyword>
<organism evidence="7 8">
    <name type="scientific">Favolaschia claudopus</name>
    <dbReference type="NCBI Taxonomy" id="2862362"/>
    <lineage>
        <taxon>Eukaryota</taxon>
        <taxon>Fungi</taxon>
        <taxon>Dikarya</taxon>
        <taxon>Basidiomycota</taxon>
        <taxon>Agaricomycotina</taxon>
        <taxon>Agaricomycetes</taxon>
        <taxon>Agaricomycetidae</taxon>
        <taxon>Agaricales</taxon>
        <taxon>Marasmiineae</taxon>
        <taxon>Mycenaceae</taxon>
        <taxon>Favolaschia</taxon>
    </lineage>
</organism>
<dbReference type="Pfam" id="PF07690">
    <property type="entry name" value="MFS_1"/>
    <property type="match status" value="1"/>
</dbReference>
<keyword evidence="2" id="KW-0813">Transport</keyword>
<evidence type="ECO:0000256" key="6">
    <source>
        <dbReference type="SAM" id="Phobius"/>
    </source>
</evidence>
<evidence type="ECO:0000256" key="4">
    <source>
        <dbReference type="ARBA" id="ARBA00022989"/>
    </source>
</evidence>
<feature type="transmembrane region" description="Helical" evidence="6">
    <location>
        <begin position="489"/>
        <end position="509"/>
    </location>
</feature>
<sequence length="547" mass="59473">MTAGFGPLPLAEDHTQAVLGTTRIRGPRWAHLPTLTIGLLGVQILWSVELSYAPPYLLSLGLTKPGVAMVFLAGPLSGFVMQPIIGALADNSTSRWGRRRPYMLLGCAVCALSMLLLGYTREVATVLTGGTNSMTDRATVWLAVVAIYLVDFSVNAVQAVDRALLVDILPPSLQASGNAWAASMLGLGSLIGFFIGNLDLPTYLPFFGSTELQILSVLVVLLIVIGHLVTAVSVREIVLVRPEHHNPSLLTELRQIWVSMWTLPRTIRQICMIQFFAWLGWFPVLVYTTMYVSDLYVRSVRTEERGPSVGDLDEGTRLGSRALFFSATLTLLTNLLLPIITSATSSSKTTMKGCVPSIPLPTIWMMSHLLFCLCMLATFAVSTIQGATLVIAITGVAWGIAQWAPFALLAEAILTSSTKSELPTALRPTEVDALMGEIDEDATPTNPEPVSTEDDLDRLEMHPDSDNRAVSLEIGLSAQAGVILGIHNVCIVIPQFLVTIFCAVIFAMFENDDGSRNKPNSVVYAFRFGAIWSFVAFAICRRMAREL</sequence>
<dbReference type="SUPFAM" id="SSF103473">
    <property type="entry name" value="MFS general substrate transporter"/>
    <property type="match status" value="1"/>
</dbReference>
<feature type="transmembrane region" description="Helical" evidence="6">
    <location>
        <begin position="178"/>
        <end position="195"/>
    </location>
</feature>
<dbReference type="Proteomes" id="UP001362999">
    <property type="component" value="Unassembled WGS sequence"/>
</dbReference>
<comment type="subcellular location">
    <subcellularLocation>
        <location evidence="1">Membrane</location>
        <topology evidence="1">Multi-pass membrane protein</topology>
    </subcellularLocation>
</comment>
<keyword evidence="5 6" id="KW-0472">Membrane</keyword>
<feature type="transmembrane region" description="Helical" evidence="6">
    <location>
        <begin position="68"/>
        <end position="89"/>
    </location>
</feature>
<protein>
    <submittedName>
        <fullName evidence="7">Major facilitator superfamily domain-containing protein</fullName>
    </submittedName>
</protein>
<feature type="transmembrane region" description="Helical" evidence="6">
    <location>
        <begin position="29"/>
        <end position="48"/>
    </location>
</feature>
<keyword evidence="8" id="KW-1185">Reference proteome</keyword>
<feature type="transmembrane region" description="Helical" evidence="6">
    <location>
        <begin position="521"/>
        <end position="540"/>
    </location>
</feature>
<evidence type="ECO:0000256" key="3">
    <source>
        <dbReference type="ARBA" id="ARBA00022692"/>
    </source>
</evidence>
<dbReference type="InterPro" id="IPR036259">
    <property type="entry name" value="MFS_trans_sf"/>
</dbReference>
<dbReference type="InterPro" id="IPR011701">
    <property type="entry name" value="MFS"/>
</dbReference>
<dbReference type="PANTHER" id="PTHR19432:SF91">
    <property type="entry name" value="GENERAL ALPHA-GLUCOSIDE PERMEASE"/>
    <property type="match status" value="1"/>
</dbReference>
<evidence type="ECO:0000256" key="5">
    <source>
        <dbReference type="ARBA" id="ARBA00023136"/>
    </source>
</evidence>
<feature type="transmembrane region" description="Helical" evidence="6">
    <location>
        <begin position="139"/>
        <end position="157"/>
    </location>
</feature>
<evidence type="ECO:0000313" key="7">
    <source>
        <dbReference type="EMBL" id="KAK7042124.1"/>
    </source>
</evidence>
<dbReference type="PANTHER" id="PTHR19432">
    <property type="entry name" value="SUGAR TRANSPORTER"/>
    <property type="match status" value="1"/>
</dbReference>
<comment type="caution">
    <text evidence="7">The sequence shown here is derived from an EMBL/GenBank/DDBJ whole genome shotgun (WGS) entry which is preliminary data.</text>
</comment>